<organism evidence="3 4">
    <name type="scientific">Lentilactobacillus senioris DSM 24302 = JCM 17472</name>
    <dbReference type="NCBI Taxonomy" id="1423802"/>
    <lineage>
        <taxon>Bacteria</taxon>
        <taxon>Bacillati</taxon>
        <taxon>Bacillota</taxon>
        <taxon>Bacilli</taxon>
        <taxon>Lactobacillales</taxon>
        <taxon>Lactobacillaceae</taxon>
        <taxon>Lentilactobacillus</taxon>
    </lineage>
</organism>
<evidence type="ECO:0000313" key="4">
    <source>
        <dbReference type="Proteomes" id="UP000051256"/>
    </source>
</evidence>
<dbReference type="InterPro" id="IPR008331">
    <property type="entry name" value="Ferritin_DPS_dom"/>
</dbReference>
<keyword evidence="4" id="KW-1185">Reference proteome</keyword>
<dbReference type="RefSeq" id="WP_056977616.1">
    <property type="nucleotide sequence ID" value="NZ_AYZR01000004.1"/>
</dbReference>
<protein>
    <submittedName>
        <fullName evidence="3">Stress induced DNA binding protein</fullName>
    </submittedName>
</protein>
<dbReference type="SUPFAM" id="SSF47240">
    <property type="entry name" value="Ferritin-like"/>
    <property type="match status" value="1"/>
</dbReference>
<reference evidence="3 4" key="1">
    <citation type="journal article" date="2015" name="Genome Announc.">
        <title>Expanding the biotechnology potential of lactobacilli through comparative genomics of 213 strains and associated genera.</title>
        <authorList>
            <person name="Sun Z."/>
            <person name="Harris H.M."/>
            <person name="McCann A."/>
            <person name="Guo C."/>
            <person name="Argimon S."/>
            <person name="Zhang W."/>
            <person name="Yang X."/>
            <person name="Jeffery I.B."/>
            <person name="Cooney J.C."/>
            <person name="Kagawa T.F."/>
            <person name="Liu W."/>
            <person name="Song Y."/>
            <person name="Salvetti E."/>
            <person name="Wrobel A."/>
            <person name="Rasinkangas P."/>
            <person name="Parkhill J."/>
            <person name="Rea M.C."/>
            <person name="O'Sullivan O."/>
            <person name="Ritari J."/>
            <person name="Douillard F.P."/>
            <person name="Paul Ross R."/>
            <person name="Yang R."/>
            <person name="Briner A.E."/>
            <person name="Felis G.E."/>
            <person name="de Vos W.M."/>
            <person name="Barrangou R."/>
            <person name="Klaenhammer T.R."/>
            <person name="Caufield P.W."/>
            <person name="Cui Y."/>
            <person name="Zhang H."/>
            <person name="O'Toole P.W."/>
        </authorList>
    </citation>
    <scope>NUCLEOTIDE SEQUENCE [LARGE SCALE GENOMIC DNA]</scope>
    <source>
        <strain evidence="3 4">DSM 24302</strain>
    </source>
</reference>
<dbReference type="EMBL" id="AYZR01000004">
    <property type="protein sequence ID" value="KRM94416.1"/>
    <property type="molecule type" value="Genomic_DNA"/>
</dbReference>
<evidence type="ECO:0000259" key="2">
    <source>
        <dbReference type="Pfam" id="PF00210"/>
    </source>
</evidence>
<dbReference type="Gene3D" id="1.20.1260.10">
    <property type="match status" value="1"/>
</dbReference>
<sequence length="182" mass="20373">MSELTPAQMWAKEQTQADQDHHTPTAGAMTGHIVANLEVLSHKLMQASWYVTGLNRTALRELFANQLQQAQTQLFELGQVLIDEGEMAPSTAQEFADYSMLEEAGELKYETAERIVDQLAHDYYTENLFVTRAIKLAEKEDRPVLAGYLTTLLGSNNHNIAELQAMLGRFGLAGLEEEDDED</sequence>
<comment type="caution">
    <text evidence="3">The sequence shown here is derived from an EMBL/GenBank/DDBJ whole genome shotgun (WGS) entry which is preliminary data.</text>
</comment>
<dbReference type="Proteomes" id="UP000051256">
    <property type="component" value="Unassembled WGS sequence"/>
</dbReference>
<dbReference type="AlphaFoldDB" id="A0A0R2CSZ5"/>
<proteinExistence type="predicted"/>
<dbReference type="InterPro" id="IPR012347">
    <property type="entry name" value="Ferritin-like"/>
</dbReference>
<feature type="domain" description="Ferritin/DPS" evidence="2">
    <location>
        <begin position="33"/>
        <end position="170"/>
    </location>
</feature>
<dbReference type="STRING" id="1423802.FC56_GL001371"/>
<dbReference type="PATRIC" id="fig|1423802.4.peg.1389"/>
<name>A0A0R2CSZ5_9LACO</name>
<feature type="region of interest" description="Disordered" evidence="1">
    <location>
        <begin position="1"/>
        <end position="27"/>
    </location>
</feature>
<evidence type="ECO:0000313" key="3">
    <source>
        <dbReference type="EMBL" id="KRM94416.1"/>
    </source>
</evidence>
<dbReference type="GO" id="GO:0008199">
    <property type="term" value="F:ferric iron binding"/>
    <property type="evidence" value="ECO:0007669"/>
    <property type="project" value="InterPro"/>
</dbReference>
<gene>
    <name evidence="3" type="ORF">FC56_GL001371</name>
</gene>
<dbReference type="Pfam" id="PF00210">
    <property type="entry name" value="Ferritin"/>
    <property type="match status" value="1"/>
</dbReference>
<dbReference type="InterPro" id="IPR009078">
    <property type="entry name" value="Ferritin-like_SF"/>
</dbReference>
<evidence type="ECO:0000256" key="1">
    <source>
        <dbReference type="SAM" id="MobiDB-lite"/>
    </source>
</evidence>
<accession>A0A0R2CSZ5</accession>